<evidence type="ECO:0000313" key="1">
    <source>
        <dbReference type="EMBL" id="QHS89959.1"/>
    </source>
</evidence>
<protein>
    <recommendedName>
        <fullName evidence="2">Cytidyltransferase-like domain-containing protein</fullName>
    </recommendedName>
</protein>
<dbReference type="GO" id="GO:0016887">
    <property type="term" value="F:ATP hydrolysis activity"/>
    <property type="evidence" value="ECO:0007669"/>
    <property type="project" value="TreeGrafter"/>
</dbReference>
<name>A0A6C0BEE7_9ZZZZ</name>
<dbReference type="EMBL" id="MN739122">
    <property type="protein sequence ID" value="QHS89959.1"/>
    <property type="molecule type" value="Genomic_DNA"/>
</dbReference>
<dbReference type="SUPFAM" id="SSF52374">
    <property type="entry name" value="Nucleotidylyl transferase"/>
    <property type="match status" value="1"/>
</dbReference>
<dbReference type="PANTHER" id="PTHR31285">
    <property type="entry name" value="NICOTINAMIDE MONONUCLEOTIDE ADENYLYLTRANSFERASE"/>
    <property type="match status" value="1"/>
</dbReference>
<evidence type="ECO:0008006" key="2">
    <source>
        <dbReference type="Google" id="ProtNLM"/>
    </source>
</evidence>
<dbReference type="GO" id="GO:0005634">
    <property type="term" value="C:nucleus"/>
    <property type="evidence" value="ECO:0007669"/>
    <property type="project" value="TreeGrafter"/>
</dbReference>
<dbReference type="GO" id="GO:0005737">
    <property type="term" value="C:cytoplasm"/>
    <property type="evidence" value="ECO:0007669"/>
    <property type="project" value="TreeGrafter"/>
</dbReference>
<reference evidence="1" key="1">
    <citation type="journal article" date="2020" name="Nature">
        <title>Giant virus diversity and host interactions through global metagenomics.</title>
        <authorList>
            <person name="Schulz F."/>
            <person name="Roux S."/>
            <person name="Paez-Espino D."/>
            <person name="Jungbluth S."/>
            <person name="Walsh D.A."/>
            <person name="Denef V.J."/>
            <person name="McMahon K.D."/>
            <person name="Konstantinidis K.T."/>
            <person name="Eloe-Fadrosh E.A."/>
            <person name="Kyrpides N.C."/>
            <person name="Woyke T."/>
        </authorList>
    </citation>
    <scope>NUCLEOTIDE SEQUENCE</scope>
    <source>
        <strain evidence="1">GVMAG-M-3300010160-4</strain>
    </source>
</reference>
<dbReference type="Gene3D" id="3.40.50.620">
    <property type="entry name" value="HUPs"/>
    <property type="match status" value="1"/>
</dbReference>
<accession>A0A6C0BEE7</accession>
<dbReference type="AlphaFoldDB" id="A0A6C0BEE7"/>
<organism evidence="1">
    <name type="scientific">viral metagenome</name>
    <dbReference type="NCBI Taxonomy" id="1070528"/>
    <lineage>
        <taxon>unclassified sequences</taxon>
        <taxon>metagenomes</taxon>
        <taxon>organismal metagenomes</taxon>
    </lineage>
</organism>
<sequence length="416" mass="47077">MEIQSYLSEVYSGGNIFSLYTTSALNAVRSILTTPGASKSVKEFCVTYSYSSLKDHLKSEEVGCCFNTAIKLAKEAYHRSVKLFLDDNKEKIPKANIFGLGCTAVLSTLQHKKGDHRCYVASYNSTKITVFTLILTKDFRTREEEDVICSNLVLDMIFHSCNIKSNLPPYLFPNESIDINEFFLGIDMVGVYENKLSHVLFSYNEDSSQFLLEANIPSGTLVFPGSFNPIHSGHIELVLASLKKFYDWETSDSKPNPLVVFEISIHNFDKIDLSISDLLKRIDQISIFVKSFISNFAIAVSSAPLFLDKSIIFKNCTFLIGADTFRRLINYENSKNSSILYNQVLVDLTLIFSNNCKFIVGGRKNNLIFETYENIMKSSIGLIEFPKPLNTLFNSLDEEDFRLDISSTELRKQDKS</sequence>
<dbReference type="PANTHER" id="PTHR31285:SF0">
    <property type="entry name" value="NICOTINAMIDE MONONUCLEOTIDE ADENYLYLTRANSFERASE"/>
    <property type="match status" value="1"/>
</dbReference>
<proteinExistence type="predicted"/>
<dbReference type="GO" id="GO:0000309">
    <property type="term" value="F:nicotinamide-nucleotide adenylyltransferase activity"/>
    <property type="evidence" value="ECO:0007669"/>
    <property type="project" value="TreeGrafter"/>
</dbReference>
<dbReference type="InterPro" id="IPR014729">
    <property type="entry name" value="Rossmann-like_a/b/a_fold"/>
</dbReference>